<evidence type="ECO:0000256" key="3">
    <source>
        <dbReference type="ARBA" id="ARBA00012054"/>
    </source>
</evidence>
<dbReference type="InterPro" id="IPR027417">
    <property type="entry name" value="P-loop_NTPase"/>
</dbReference>
<dbReference type="UniPathway" id="UPA00792"/>
<dbReference type="HOGENOM" id="CLU_002220_2_1_1"/>
<dbReference type="SUPFAM" id="SSF47336">
    <property type="entry name" value="ACP-like"/>
    <property type="match status" value="1"/>
</dbReference>
<dbReference type="GO" id="GO:0005524">
    <property type="term" value="F:ATP binding"/>
    <property type="evidence" value="ECO:0007669"/>
    <property type="project" value="UniProtKB-KW"/>
</dbReference>
<dbReference type="Gene3D" id="3.40.50.300">
    <property type="entry name" value="P-loop containing nucleotide triphosphate hydrolases"/>
    <property type="match status" value="1"/>
</dbReference>
<dbReference type="STRING" id="5601.A0A0D2DZ00"/>
<dbReference type="CDD" id="cd02021">
    <property type="entry name" value="GntK"/>
    <property type="match status" value="1"/>
</dbReference>
<dbReference type="GO" id="GO:0046316">
    <property type="term" value="F:gluconokinase activity"/>
    <property type="evidence" value="ECO:0007669"/>
    <property type="project" value="UniProtKB-EC"/>
</dbReference>
<evidence type="ECO:0000313" key="14">
    <source>
        <dbReference type="EMBL" id="KIW67352.1"/>
    </source>
</evidence>
<organism evidence="14 15">
    <name type="scientific">Phialophora macrospora</name>
    <dbReference type="NCBI Taxonomy" id="1851006"/>
    <lineage>
        <taxon>Eukaryota</taxon>
        <taxon>Fungi</taxon>
        <taxon>Dikarya</taxon>
        <taxon>Ascomycota</taxon>
        <taxon>Pezizomycotina</taxon>
        <taxon>Eurotiomycetes</taxon>
        <taxon>Chaetothyriomycetidae</taxon>
        <taxon>Chaetothyriales</taxon>
        <taxon>Herpotrichiellaceae</taxon>
        <taxon>Phialophora</taxon>
    </lineage>
</organism>
<dbReference type="Proteomes" id="UP000054266">
    <property type="component" value="Unassembled WGS sequence"/>
</dbReference>
<keyword evidence="5" id="KW-0597">Phosphoprotein</keyword>
<dbReference type="InterPro" id="IPR006162">
    <property type="entry name" value="Ppantetheine_attach_site"/>
</dbReference>
<evidence type="ECO:0000256" key="11">
    <source>
        <dbReference type="ARBA" id="ARBA00048090"/>
    </source>
</evidence>
<dbReference type="Pfam" id="PF13671">
    <property type="entry name" value="AAA_33"/>
    <property type="match status" value="1"/>
</dbReference>
<sequence length="1260" mass="138327">MASVETMVSPVPISKVSSVTSTTVQPPTPPLSPPLRPTPRTITELISLRAQELPDEPIFGYPSDKLEYVEYTYSDLVRISSQAARSYARFLPVRNDSRQDAQVVALLGPSNLDYFFTLLALSRLGFTVLFLSTRISETAYLSLLNATRCRHIVVDASFRKTAKALASVKHALEVIDIISQDQDMARQRAGDTQEASEPEPELDLDAESAKVAWIIHSSGSTGLPKPIYQTHKAALRNYENSLRMRGFVTLPLFHAFGLSNVFRGITTVNKIYMYNASLPLTSRTLLKILTDHQFEIFLAVPYALKLLSETQEGIAALAALKVVMFGGSACPDALGDLLTEGGVNLISHYGTTETGQLMTSFRPAGDKAWNYVREHERLVPYLRMEPKGGNLYELCVLDGWPSKVATNRDDGSYATKDLFEPHPLIEGAWKYSGRLDDTIVLVNGEKAIPIAMEQALRQNKLVREAVMFGAGKSQLGMMIIAAEPAAAMQAEDLIDAIWPTVLAENKPLPAYAQLSREMIRVLPADTAYPSTDKGSLMRQAFYRAFEKEIEEVYRQEESRLGGTLVLSEPELREFLRARILDTCPQNDDSILTDNTDLFSLGVDSLQSTRLRAKILKEIHLNGNTLPQNVVFDYPNIAKLAAAIISIRDRRSIEVTDVIEEMHRLVGKYSIFPPHVPVPRKSPGNCVVVTGVTGSLGAHLVAQLVLREDISEVCCLVRASSGTSARHRVIKSMRDRAVYHAIPLEARRKITCYASDFSKQDLGLGDALYAGIAEKITSLVHCAWSVNFNKNLGSFEADCIAGARNLMLLCLSAKQMTPASFNFCSSVSTVVNTPGDCVPEALPESFQCAQAMGYAQSKLVTEHLVTQAAAKTGMQARVLRVGQIIADTQHGIWNDTEAIPLMLQAATTIGALPALNESPRWLPVDNVAAAVMDISLSDTTQSVFNVVNPRPFHWTDDLLPALRCAGLSFAQVSQREWIRRLRASNPDPELNPTIKLVEFFASKYDNDVTRRRNLYYVTTAAENISPGLGSVTALSRELVQKFVQHFLRTSWAPRCSGAPSTPSPPSRLIVLSGPCGVGKSTLASSLADCLACPVIEGDTIHDAIAIAKMSQGIPLTSLDTQIWLSRIKVDVLERIRARQLVRGQQARATGSSAGDIILTCSALARSQRNALRDLLSMTGITDNDAGVGSVKTVFVVLQASEAELVRRVAGRKGHYMKADMVRSQLQMIERPEVDEVDVLPIDAEQEMHSVFEEVVFGLKGM</sequence>
<dbReference type="AlphaFoldDB" id="A0A0D2DZ00"/>
<dbReference type="Gene3D" id="1.10.1200.10">
    <property type="entry name" value="ACP-like"/>
    <property type="match status" value="1"/>
</dbReference>
<dbReference type="Gene3D" id="3.40.50.12780">
    <property type="entry name" value="N-terminal domain of ligase-like"/>
    <property type="match status" value="1"/>
</dbReference>
<dbReference type="InterPro" id="IPR020806">
    <property type="entry name" value="PKS_PP-bd"/>
</dbReference>
<dbReference type="Pfam" id="PF23562">
    <property type="entry name" value="AMP-binding_C_3"/>
    <property type="match status" value="1"/>
</dbReference>
<dbReference type="InterPro" id="IPR013120">
    <property type="entry name" value="FAR_NAD-bd"/>
</dbReference>
<evidence type="ECO:0000256" key="8">
    <source>
        <dbReference type="ARBA" id="ARBA00022777"/>
    </source>
</evidence>
<dbReference type="InterPro" id="IPR036736">
    <property type="entry name" value="ACP-like_sf"/>
</dbReference>
<keyword evidence="6" id="KW-0808">Transferase</keyword>
<dbReference type="EC" id="2.7.1.12" evidence="3"/>
<name>A0A0D2DZ00_9EURO</name>
<keyword evidence="4" id="KW-0596">Phosphopantetheine</keyword>
<evidence type="ECO:0000256" key="2">
    <source>
        <dbReference type="ARBA" id="ARBA00008420"/>
    </source>
</evidence>
<feature type="compositionally biased region" description="Pro residues" evidence="12">
    <location>
        <begin position="26"/>
        <end position="37"/>
    </location>
</feature>
<comment type="catalytic activity">
    <reaction evidence="11">
        <text>D-gluconate + ATP = 6-phospho-D-gluconate + ADP + H(+)</text>
        <dbReference type="Rhea" id="RHEA:19433"/>
        <dbReference type="ChEBI" id="CHEBI:15378"/>
        <dbReference type="ChEBI" id="CHEBI:18391"/>
        <dbReference type="ChEBI" id="CHEBI:30616"/>
        <dbReference type="ChEBI" id="CHEBI:58759"/>
        <dbReference type="ChEBI" id="CHEBI:456216"/>
        <dbReference type="EC" id="2.7.1.12"/>
    </reaction>
</comment>
<dbReference type="GO" id="GO:0005975">
    <property type="term" value="P:carbohydrate metabolic process"/>
    <property type="evidence" value="ECO:0007669"/>
    <property type="project" value="InterPro"/>
</dbReference>
<comment type="similarity">
    <text evidence="2">Belongs to the gluconokinase GntK/GntV family.</text>
</comment>
<evidence type="ECO:0000313" key="15">
    <source>
        <dbReference type="Proteomes" id="UP000054266"/>
    </source>
</evidence>
<evidence type="ECO:0000256" key="4">
    <source>
        <dbReference type="ARBA" id="ARBA00022450"/>
    </source>
</evidence>
<dbReference type="SUPFAM" id="SSF51735">
    <property type="entry name" value="NAD(P)-binding Rossmann-fold domains"/>
    <property type="match status" value="1"/>
</dbReference>
<evidence type="ECO:0000256" key="5">
    <source>
        <dbReference type="ARBA" id="ARBA00022553"/>
    </source>
</evidence>
<dbReference type="Gene3D" id="3.40.50.720">
    <property type="entry name" value="NAD(P)-binding Rossmann-like Domain"/>
    <property type="match status" value="1"/>
</dbReference>
<evidence type="ECO:0000256" key="10">
    <source>
        <dbReference type="ARBA" id="ARBA00029835"/>
    </source>
</evidence>
<dbReference type="InterPro" id="IPR020845">
    <property type="entry name" value="AMP-binding_CS"/>
</dbReference>
<dbReference type="InterPro" id="IPR051414">
    <property type="entry name" value="Adenylate-forming_Reductase"/>
</dbReference>
<dbReference type="EMBL" id="KN846959">
    <property type="protein sequence ID" value="KIW67352.1"/>
    <property type="molecule type" value="Genomic_DNA"/>
</dbReference>
<dbReference type="InterPro" id="IPR006001">
    <property type="entry name" value="Therm_gnt_kin"/>
</dbReference>
<accession>A0A0D2DZ00</accession>
<dbReference type="PANTHER" id="PTHR43439">
    <property type="entry name" value="PHENYLACETATE-COENZYME A LIGASE"/>
    <property type="match status" value="1"/>
</dbReference>
<feature type="domain" description="Carrier" evidence="13">
    <location>
        <begin position="569"/>
        <end position="647"/>
    </location>
</feature>
<gene>
    <name evidence="14" type="ORF">PV04_06613</name>
</gene>
<dbReference type="PANTHER" id="PTHR43439:SF2">
    <property type="entry name" value="ENZYME, PUTATIVE (JCVI)-RELATED"/>
    <property type="match status" value="1"/>
</dbReference>
<proteinExistence type="inferred from homology"/>
<feature type="region of interest" description="Disordered" evidence="12">
    <location>
        <begin position="16"/>
        <end position="37"/>
    </location>
</feature>
<comment type="pathway">
    <text evidence="1">Carbohydrate acid metabolism; D-gluconate degradation.</text>
</comment>
<keyword evidence="7" id="KW-0547">Nucleotide-binding</keyword>
<keyword evidence="9" id="KW-0067">ATP-binding</keyword>
<keyword evidence="15" id="KW-1185">Reference proteome</keyword>
<evidence type="ECO:0000256" key="1">
    <source>
        <dbReference type="ARBA" id="ARBA00004875"/>
    </source>
</evidence>
<dbReference type="InterPro" id="IPR009081">
    <property type="entry name" value="PP-bd_ACP"/>
</dbReference>
<dbReference type="SUPFAM" id="SSF52540">
    <property type="entry name" value="P-loop containing nucleoside triphosphate hydrolases"/>
    <property type="match status" value="1"/>
</dbReference>
<dbReference type="SUPFAM" id="SSF56801">
    <property type="entry name" value="Acetyl-CoA synthetase-like"/>
    <property type="match status" value="1"/>
</dbReference>
<dbReference type="Pfam" id="PF07993">
    <property type="entry name" value="NAD_binding_4"/>
    <property type="match status" value="1"/>
</dbReference>
<dbReference type="Pfam" id="PF00501">
    <property type="entry name" value="AMP-binding"/>
    <property type="match status" value="1"/>
</dbReference>
<dbReference type="PROSITE" id="PS50075">
    <property type="entry name" value="CARRIER"/>
    <property type="match status" value="1"/>
</dbReference>
<dbReference type="InterPro" id="IPR042099">
    <property type="entry name" value="ANL_N_sf"/>
</dbReference>
<evidence type="ECO:0000256" key="7">
    <source>
        <dbReference type="ARBA" id="ARBA00022741"/>
    </source>
</evidence>
<keyword evidence="8" id="KW-0418">Kinase</keyword>
<dbReference type="InterPro" id="IPR000873">
    <property type="entry name" value="AMP-dep_synth/lig_dom"/>
</dbReference>
<protein>
    <recommendedName>
        <fullName evidence="3">gluconokinase</fullName>
        <ecNumber evidence="3">2.7.1.12</ecNumber>
    </recommendedName>
    <alternativeName>
        <fullName evidence="10">Gluconate kinase</fullName>
    </alternativeName>
</protein>
<evidence type="ECO:0000256" key="12">
    <source>
        <dbReference type="SAM" id="MobiDB-lite"/>
    </source>
</evidence>
<dbReference type="InterPro" id="IPR036291">
    <property type="entry name" value="NAD(P)-bd_dom_sf"/>
</dbReference>
<reference evidence="14 15" key="1">
    <citation type="submission" date="2015-01" db="EMBL/GenBank/DDBJ databases">
        <title>The Genome Sequence of Capronia semiimmersa CBS27337.</title>
        <authorList>
            <consortium name="The Broad Institute Genomics Platform"/>
            <person name="Cuomo C."/>
            <person name="de Hoog S."/>
            <person name="Gorbushina A."/>
            <person name="Stielow B."/>
            <person name="Teixiera M."/>
            <person name="Abouelleil A."/>
            <person name="Chapman S.B."/>
            <person name="Priest M."/>
            <person name="Young S.K."/>
            <person name="Wortman J."/>
            <person name="Nusbaum C."/>
            <person name="Birren B."/>
        </authorList>
    </citation>
    <scope>NUCLEOTIDE SEQUENCE [LARGE SCALE GENOMIC DNA]</scope>
    <source>
        <strain evidence="14 15">CBS 27337</strain>
    </source>
</reference>
<dbReference type="NCBIfam" id="TIGR01313">
    <property type="entry name" value="therm_gnt_kin"/>
    <property type="match status" value="1"/>
</dbReference>
<dbReference type="SMART" id="SM00823">
    <property type="entry name" value="PKS_PP"/>
    <property type="match status" value="1"/>
</dbReference>
<feature type="compositionally biased region" description="Low complexity" evidence="12">
    <location>
        <begin position="16"/>
        <end position="25"/>
    </location>
</feature>
<dbReference type="PROSITE" id="PS00012">
    <property type="entry name" value="PHOSPHOPANTETHEINE"/>
    <property type="match status" value="1"/>
</dbReference>
<evidence type="ECO:0000256" key="6">
    <source>
        <dbReference type="ARBA" id="ARBA00022679"/>
    </source>
</evidence>
<dbReference type="Pfam" id="PF00550">
    <property type="entry name" value="PP-binding"/>
    <property type="match status" value="1"/>
</dbReference>
<dbReference type="PROSITE" id="PS00455">
    <property type="entry name" value="AMP_BINDING"/>
    <property type="match status" value="1"/>
</dbReference>
<dbReference type="GO" id="GO:0031177">
    <property type="term" value="F:phosphopantetheine binding"/>
    <property type="evidence" value="ECO:0007669"/>
    <property type="project" value="InterPro"/>
</dbReference>
<evidence type="ECO:0000259" key="13">
    <source>
        <dbReference type="PROSITE" id="PS50075"/>
    </source>
</evidence>
<evidence type="ECO:0000256" key="9">
    <source>
        <dbReference type="ARBA" id="ARBA00022840"/>
    </source>
</evidence>